<dbReference type="Proteomes" id="UP000288012">
    <property type="component" value="Unassembled WGS sequence"/>
</dbReference>
<feature type="domain" description="D-isomer specific 2-hydroxyacid dehydrogenase NAD-binding" evidence="4">
    <location>
        <begin position="113"/>
        <end position="293"/>
    </location>
</feature>
<dbReference type="SUPFAM" id="SSF52283">
    <property type="entry name" value="Formate/glycerate dehydrogenase catalytic domain-like"/>
    <property type="match status" value="1"/>
</dbReference>
<evidence type="ECO:0000256" key="1">
    <source>
        <dbReference type="ARBA" id="ARBA00005854"/>
    </source>
</evidence>
<dbReference type="RefSeq" id="WP_127111394.1">
    <property type="nucleotide sequence ID" value="NZ_RZGR01000024.1"/>
</dbReference>
<name>A0A3S0X3N1_9GAMM</name>
<comment type="similarity">
    <text evidence="1">Belongs to the D-isomer specific 2-hydroxyacid dehydrogenase family.</text>
</comment>
<comment type="caution">
    <text evidence="5">The sequence shown here is derived from an EMBL/GenBank/DDBJ whole genome shotgun (WGS) entry which is preliminary data.</text>
</comment>
<dbReference type="AlphaFoldDB" id="A0A3S0X3N1"/>
<dbReference type="PANTHER" id="PTHR42789">
    <property type="entry name" value="D-ISOMER SPECIFIC 2-HYDROXYACID DEHYDROGENASE FAMILY PROTEIN (AFU_ORTHOLOGUE AFUA_6G10090)"/>
    <property type="match status" value="1"/>
</dbReference>
<dbReference type="EMBL" id="RZGR01000024">
    <property type="protein sequence ID" value="RUQ84957.1"/>
    <property type="molecule type" value="Genomic_DNA"/>
</dbReference>
<keyword evidence="2" id="KW-0560">Oxidoreductase</keyword>
<dbReference type="InterPro" id="IPR036291">
    <property type="entry name" value="NAD(P)-bd_dom_sf"/>
</dbReference>
<evidence type="ECO:0000259" key="4">
    <source>
        <dbReference type="Pfam" id="PF02826"/>
    </source>
</evidence>
<evidence type="ECO:0000313" key="6">
    <source>
        <dbReference type="Proteomes" id="UP000288012"/>
    </source>
</evidence>
<gene>
    <name evidence="5" type="ORF">EKM59_08245</name>
</gene>
<dbReference type="InterPro" id="IPR050857">
    <property type="entry name" value="D-2-hydroxyacid_DH"/>
</dbReference>
<sequence>MHRILNLDPKFYSTTALQILRAGGCDVIGQTLSRRQLLECVGSYEGLLLRFSHQIDSEILAKAKKLRVIATNTTGLDHIDVEHVKDLGIQLISLKENKEFLRSIHATAELTWGLLLAAMRHLPQAIDAVKNKEWKRENFIGRELAAKHIGIIGVGRIGEKIARYAEAFSMHVHGFDSDVAARKIKYVNWHDELDSMLSICDILTIHVPLNAQTEKYINTSFLERLKPGAVLINTSRGAVLDEQAVVQALINRHLACVAVDVLANEHHAAFPECNTLWQFAQQSPRVIISPHIGGAAWEAWDKTEQFIARQVITHLNKD</sequence>
<dbReference type="Gene3D" id="3.40.50.720">
    <property type="entry name" value="NAD(P)-binding Rossmann-like Domain"/>
    <property type="match status" value="2"/>
</dbReference>
<dbReference type="GO" id="GO:0051287">
    <property type="term" value="F:NAD binding"/>
    <property type="evidence" value="ECO:0007669"/>
    <property type="project" value="InterPro"/>
</dbReference>
<keyword evidence="3" id="KW-0520">NAD</keyword>
<evidence type="ECO:0000313" key="5">
    <source>
        <dbReference type="EMBL" id="RUQ84957.1"/>
    </source>
</evidence>
<dbReference type="SUPFAM" id="SSF51735">
    <property type="entry name" value="NAD(P)-binding Rossmann-fold domains"/>
    <property type="match status" value="1"/>
</dbReference>
<evidence type="ECO:0000256" key="3">
    <source>
        <dbReference type="ARBA" id="ARBA00023027"/>
    </source>
</evidence>
<accession>A0A3S0X3N1</accession>
<dbReference type="InterPro" id="IPR006140">
    <property type="entry name" value="D-isomer_DH_NAD-bd"/>
</dbReference>
<protein>
    <recommendedName>
        <fullName evidence="4">D-isomer specific 2-hydroxyacid dehydrogenase NAD-binding domain-containing protein</fullName>
    </recommendedName>
</protein>
<dbReference type="Pfam" id="PF02826">
    <property type="entry name" value="2-Hacid_dh_C"/>
    <property type="match status" value="1"/>
</dbReference>
<dbReference type="PANTHER" id="PTHR42789:SF1">
    <property type="entry name" value="D-ISOMER SPECIFIC 2-HYDROXYACID DEHYDROGENASE FAMILY PROTEIN (AFU_ORTHOLOGUE AFUA_6G10090)"/>
    <property type="match status" value="1"/>
</dbReference>
<organism evidence="5 6">
    <name type="scientific">Legionella septentrionalis</name>
    <dbReference type="NCBI Taxonomy" id="2498109"/>
    <lineage>
        <taxon>Bacteria</taxon>
        <taxon>Pseudomonadati</taxon>
        <taxon>Pseudomonadota</taxon>
        <taxon>Gammaproteobacteria</taxon>
        <taxon>Legionellales</taxon>
        <taxon>Legionellaceae</taxon>
        <taxon>Legionella</taxon>
    </lineage>
</organism>
<evidence type="ECO:0000256" key="2">
    <source>
        <dbReference type="ARBA" id="ARBA00023002"/>
    </source>
</evidence>
<keyword evidence="6" id="KW-1185">Reference proteome</keyword>
<dbReference type="InterPro" id="IPR029752">
    <property type="entry name" value="D-isomer_DH_CS1"/>
</dbReference>
<reference evidence="5 6" key="1">
    <citation type="submission" date="2018-12" db="EMBL/GenBank/DDBJ databases">
        <title>Legionella sp,whole genome shotgun sequence.</title>
        <authorList>
            <person name="Wu H."/>
        </authorList>
    </citation>
    <scope>NUCLEOTIDE SEQUENCE [LARGE SCALE GENOMIC DNA]</scope>
    <source>
        <strain evidence="6">km714</strain>
    </source>
</reference>
<dbReference type="InterPro" id="IPR029753">
    <property type="entry name" value="D-isomer_DH_CS"/>
</dbReference>
<dbReference type="PROSITE" id="PS00065">
    <property type="entry name" value="D_2_HYDROXYACID_DH_1"/>
    <property type="match status" value="1"/>
</dbReference>
<dbReference type="PROSITE" id="PS00671">
    <property type="entry name" value="D_2_HYDROXYACID_DH_3"/>
    <property type="match status" value="1"/>
</dbReference>
<proteinExistence type="inferred from homology"/>
<dbReference type="GO" id="GO:0016616">
    <property type="term" value="F:oxidoreductase activity, acting on the CH-OH group of donors, NAD or NADP as acceptor"/>
    <property type="evidence" value="ECO:0007669"/>
    <property type="project" value="InterPro"/>
</dbReference>